<feature type="domain" description="Cation/H+ exchanger transmembrane" evidence="11">
    <location>
        <begin position="12"/>
        <end position="402"/>
    </location>
</feature>
<dbReference type="GO" id="GO:0015386">
    <property type="term" value="F:potassium:proton antiporter activity"/>
    <property type="evidence" value="ECO:0007669"/>
    <property type="project" value="TreeGrafter"/>
</dbReference>
<dbReference type="GO" id="GO:0098719">
    <property type="term" value="P:sodium ion import across plasma membrane"/>
    <property type="evidence" value="ECO:0007669"/>
    <property type="project" value="TreeGrafter"/>
</dbReference>
<feature type="transmembrane region" description="Helical" evidence="10">
    <location>
        <begin position="310"/>
        <end position="337"/>
    </location>
</feature>
<organism evidence="12 13">
    <name type="scientific">Streptococcus uberis</name>
    <dbReference type="NCBI Taxonomy" id="1349"/>
    <lineage>
        <taxon>Bacteria</taxon>
        <taxon>Bacillati</taxon>
        <taxon>Bacillota</taxon>
        <taxon>Bacilli</taxon>
        <taxon>Lactobacillales</taxon>
        <taxon>Streptococcaceae</taxon>
        <taxon>Streptococcus</taxon>
    </lineage>
</organism>
<dbReference type="Gene3D" id="6.10.140.1330">
    <property type="match status" value="1"/>
</dbReference>
<feature type="transmembrane region" description="Helical" evidence="10">
    <location>
        <begin position="349"/>
        <end position="371"/>
    </location>
</feature>
<keyword evidence="3" id="KW-1003">Cell membrane</keyword>
<evidence type="ECO:0000256" key="8">
    <source>
        <dbReference type="ARBA" id="ARBA00023136"/>
    </source>
</evidence>
<dbReference type="GO" id="GO:0005886">
    <property type="term" value="C:plasma membrane"/>
    <property type="evidence" value="ECO:0007669"/>
    <property type="project" value="UniProtKB-SubCell"/>
</dbReference>
<evidence type="ECO:0000256" key="1">
    <source>
        <dbReference type="ARBA" id="ARBA00004651"/>
    </source>
</evidence>
<accession>A0A6L6GBC4</accession>
<keyword evidence="6" id="KW-0915">Sodium</keyword>
<evidence type="ECO:0000256" key="4">
    <source>
        <dbReference type="ARBA" id="ARBA00022692"/>
    </source>
</evidence>
<dbReference type="GeneID" id="93827069"/>
<dbReference type="PANTHER" id="PTHR10110:SF86">
    <property type="entry name" value="SODIUM_HYDROGEN EXCHANGER 7"/>
    <property type="match status" value="1"/>
</dbReference>
<evidence type="ECO:0000256" key="2">
    <source>
        <dbReference type="ARBA" id="ARBA00022448"/>
    </source>
</evidence>
<evidence type="ECO:0000256" key="7">
    <source>
        <dbReference type="ARBA" id="ARBA00023065"/>
    </source>
</evidence>
<feature type="transmembrane region" description="Helical" evidence="10">
    <location>
        <begin position="225"/>
        <end position="252"/>
    </location>
</feature>
<feature type="transmembrane region" description="Helical" evidence="10">
    <location>
        <begin position="383"/>
        <end position="403"/>
    </location>
</feature>
<sequence length="689" mass="77806">MPISLLVFGFLVALILSNVLNRIFPQIPTPAIQLTLGLLFGVLSRDNQIVINPELFLAFVIAPLNFREGQESDVKSFLRFRSFILYLILPTVLFTTLFLGLGVSTLLPIKIPLAICFALGAALAPTDAVAFLSLANRLKFPNRVKNILTSEGLLNDASSLVAFQFALTAFLTGTFSLAGASFKLALTIFGGIAVGLLFALLNRIFLSVLEKFDAADVTGALLLELALPVISYFIAELLGFSAIIAVVIAGVMQANRLKKVTLFDAQVDRVTKIIWETIHFMLNGFVFIVFGMEAAHFIGPVLTSPHYSNLYLFILVIAITALMFLIRFVMITLYYCYLSFRNHRSFPKYWKEIILLTFSGVKGSVSIATILLLPKEITPDFSLLLFIVGAVTLLSFLAGLLVLPKLAPAAVIEKDNLINIAILTTVSKELEEETHLNQENQTALYHVVDTYNKRIEKLILEQESNEVKSDLAELQLLILSIESKGLEYAFKNKEVSLYEYRIYQSYLKSLERDVNRSFTSSFTYALIIFLRVIRGLLHELSFFHGIIPNIRRIAKPRINLSQENRQHLTDLYLNNTALILDALEDLEGFYNSYLVNFIQNQRIQNAELISSGLFVERVLTNYFPDANNEQLRGYYLERRTIHEFEQMGDITAKEAQQLRDQVNELESYSLRESSPNFAYDLIKYRQKTK</sequence>
<keyword evidence="9" id="KW-0739">Sodium transport</keyword>
<dbReference type="GO" id="GO:0015385">
    <property type="term" value="F:sodium:proton antiporter activity"/>
    <property type="evidence" value="ECO:0007669"/>
    <property type="project" value="InterPro"/>
</dbReference>
<dbReference type="GO" id="GO:0051453">
    <property type="term" value="P:regulation of intracellular pH"/>
    <property type="evidence" value="ECO:0007669"/>
    <property type="project" value="TreeGrafter"/>
</dbReference>
<keyword evidence="4 10" id="KW-0812">Transmembrane</keyword>
<keyword evidence="5 10" id="KW-1133">Transmembrane helix</keyword>
<feature type="transmembrane region" description="Helical" evidence="10">
    <location>
        <begin position="184"/>
        <end position="205"/>
    </location>
</feature>
<comment type="subcellular location">
    <subcellularLocation>
        <location evidence="1">Cell membrane</location>
        <topology evidence="1">Multi-pass membrane protein</topology>
    </subcellularLocation>
</comment>
<keyword evidence="7" id="KW-0406">Ion transport</keyword>
<feature type="transmembrane region" description="Helical" evidence="10">
    <location>
        <begin position="78"/>
        <end position="99"/>
    </location>
</feature>
<evidence type="ECO:0000313" key="12">
    <source>
        <dbReference type="EMBL" id="MTD02517.1"/>
    </source>
</evidence>
<name>A0A6L6GBC4_STRUB</name>
<evidence type="ECO:0000256" key="6">
    <source>
        <dbReference type="ARBA" id="ARBA00023053"/>
    </source>
</evidence>
<reference evidence="12 13" key="1">
    <citation type="submission" date="2019-11" db="EMBL/GenBank/DDBJ databases">
        <title>Streptococcus uberis isolated from clinical mastitis cases on a southeastern Queensland dairy.</title>
        <authorList>
            <person name="Workentine M.L."/>
            <person name="Price R."/>
            <person name="Olchowy T."/>
        </authorList>
    </citation>
    <scope>NUCLEOTIDE SEQUENCE [LARGE SCALE GENOMIC DNA]</scope>
    <source>
        <strain evidence="12 13">OLC4459-A17</strain>
    </source>
</reference>
<keyword evidence="8 10" id="KW-0472">Membrane</keyword>
<evidence type="ECO:0000256" key="5">
    <source>
        <dbReference type="ARBA" id="ARBA00022989"/>
    </source>
</evidence>
<comment type="caution">
    <text evidence="12">The sequence shown here is derived from an EMBL/GenBank/DDBJ whole genome shotgun (WGS) entry which is preliminary data.</text>
</comment>
<evidence type="ECO:0000256" key="10">
    <source>
        <dbReference type="SAM" id="Phobius"/>
    </source>
</evidence>
<dbReference type="AlphaFoldDB" id="A0A6L6GBC4"/>
<dbReference type="RefSeq" id="WP_046389728.1">
    <property type="nucleotide sequence ID" value="NZ_JAASOF010000003.1"/>
</dbReference>
<dbReference type="Pfam" id="PF00999">
    <property type="entry name" value="Na_H_Exchanger"/>
    <property type="match status" value="1"/>
</dbReference>
<proteinExistence type="predicted"/>
<protein>
    <submittedName>
        <fullName evidence="12">Sodium:proton antiporter</fullName>
    </submittedName>
</protein>
<evidence type="ECO:0000256" key="9">
    <source>
        <dbReference type="ARBA" id="ARBA00023201"/>
    </source>
</evidence>
<feature type="transmembrane region" description="Helical" evidence="10">
    <location>
        <begin position="111"/>
        <end position="135"/>
    </location>
</feature>
<feature type="transmembrane region" description="Helical" evidence="10">
    <location>
        <begin position="273"/>
        <end position="298"/>
    </location>
</feature>
<evidence type="ECO:0000259" key="11">
    <source>
        <dbReference type="Pfam" id="PF00999"/>
    </source>
</evidence>
<dbReference type="EMBL" id="WLXI01000064">
    <property type="protein sequence ID" value="MTD02517.1"/>
    <property type="molecule type" value="Genomic_DNA"/>
</dbReference>
<dbReference type="Proteomes" id="UP000483839">
    <property type="component" value="Unassembled WGS sequence"/>
</dbReference>
<keyword evidence="2" id="KW-0813">Transport</keyword>
<gene>
    <name evidence="12" type="ORF">GKS16_09585</name>
</gene>
<dbReference type="InterPro" id="IPR018422">
    <property type="entry name" value="Cation/H_exchanger_CPA1"/>
</dbReference>
<dbReference type="PANTHER" id="PTHR10110">
    <property type="entry name" value="SODIUM/HYDROGEN EXCHANGER"/>
    <property type="match status" value="1"/>
</dbReference>
<dbReference type="InterPro" id="IPR006153">
    <property type="entry name" value="Cation/H_exchanger_TM"/>
</dbReference>
<evidence type="ECO:0000256" key="3">
    <source>
        <dbReference type="ARBA" id="ARBA00022475"/>
    </source>
</evidence>
<evidence type="ECO:0000313" key="13">
    <source>
        <dbReference type="Proteomes" id="UP000483839"/>
    </source>
</evidence>